<organism evidence="4">
    <name type="scientific">Shewanella algae</name>
    <dbReference type="NCBI Taxonomy" id="38313"/>
    <lineage>
        <taxon>Bacteria</taxon>
        <taxon>Pseudomonadati</taxon>
        <taxon>Pseudomonadota</taxon>
        <taxon>Gammaproteobacteria</taxon>
        <taxon>Alteromonadales</taxon>
        <taxon>Shewanellaceae</taxon>
        <taxon>Shewanella</taxon>
    </lineage>
</organism>
<protein>
    <submittedName>
        <fullName evidence="4">NERD domain-containing protein</fullName>
    </submittedName>
</protein>
<evidence type="ECO:0000256" key="1">
    <source>
        <dbReference type="SAM" id="Phobius"/>
    </source>
</evidence>
<keyword evidence="1" id="KW-0472">Membrane</keyword>
<dbReference type="AlphaFoldDB" id="A0A7T8EDG4"/>
<dbReference type="Pfam" id="PF08378">
    <property type="entry name" value="NERD"/>
    <property type="match status" value="1"/>
</dbReference>
<dbReference type="EMBL" id="CP032664">
    <property type="protein sequence ID" value="QQO84374.1"/>
    <property type="molecule type" value="Genomic_DNA"/>
</dbReference>
<dbReference type="PROSITE" id="PS50965">
    <property type="entry name" value="NERD"/>
    <property type="match status" value="1"/>
</dbReference>
<dbReference type="RefSeq" id="WP_345861827.1">
    <property type="nucleotide sequence ID" value="NZ_CP032664.1"/>
</dbReference>
<accession>A0A7T8EDG4</accession>
<sequence>MKAYWITVVLGICLSFATIAPKVAIAQEAAASTIEAQDGGSGSLLITESSSPAGVLSGSAEAYEQYTQATCLLIRHEMGERNPDSARYLELSRNLQRHCQSPIISDKAPLNISGSITNAAPPERKTASYAEPRVNYSSAHPQRVVVPVAGKPQILLSLELKWFLVALLLAAGILGFPFWRRKRENSLGENGEEAIAQCIRETLVGGYFKLYRNILLQTADGDETEIDLLLLTVNGILVIESKNYSGWIFADPYSKHWVQHLYRSKCRFQNPLHQNYKHCLAVAHILGTNRGIRSLVVFGPRASFKTAVPQNVIQLAQLDDYLQGFRQTLFTQDELMQFELCLQQASEASTVEARERHIARLKSRRIEPSL</sequence>
<feature type="transmembrane region" description="Helical" evidence="1">
    <location>
        <begin position="160"/>
        <end position="179"/>
    </location>
</feature>
<feature type="signal peptide" evidence="2">
    <location>
        <begin position="1"/>
        <end position="26"/>
    </location>
</feature>
<gene>
    <name evidence="4" type="ORF">D7032_14645</name>
</gene>
<evidence type="ECO:0000313" key="4">
    <source>
        <dbReference type="EMBL" id="QQO84374.1"/>
    </source>
</evidence>
<keyword evidence="1" id="KW-1133">Transmembrane helix</keyword>
<proteinExistence type="predicted"/>
<name>A0A7T8EDG4_9GAMM</name>
<reference evidence="4" key="1">
    <citation type="submission" date="2018-09" db="EMBL/GenBank/DDBJ databases">
        <title>Genome sequencing and analysis.</title>
        <authorList>
            <person name="Huang Y.-T."/>
        </authorList>
    </citation>
    <scope>NUCLEOTIDE SEQUENCE</scope>
    <source>
        <strain evidence="4">HIDE</strain>
    </source>
</reference>
<keyword evidence="2" id="KW-0732">Signal</keyword>
<dbReference type="InterPro" id="IPR011528">
    <property type="entry name" value="NERD"/>
</dbReference>
<evidence type="ECO:0000259" key="3">
    <source>
        <dbReference type="PROSITE" id="PS50965"/>
    </source>
</evidence>
<keyword evidence="1" id="KW-0812">Transmembrane</keyword>
<evidence type="ECO:0000256" key="2">
    <source>
        <dbReference type="SAM" id="SignalP"/>
    </source>
</evidence>
<feature type="domain" description="NERD" evidence="3">
    <location>
        <begin position="187"/>
        <end position="305"/>
    </location>
</feature>
<feature type="chain" id="PRO_5030990965" evidence="2">
    <location>
        <begin position="27"/>
        <end position="370"/>
    </location>
</feature>